<evidence type="ECO:0000313" key="1">
    <source>
        <dbReference type="EMBL" id="BCJ93280.1"/>
    </source>
</evidence>
<dbReference type="SMART" id="SM00344">
    <property type="entry name" value="HTH_ASNC"/>
    <property type="match status" value="1"/>
</dbReference>
<dbReference type="InterPro" id="IPR036388">
    <property type="entry name" value="WH-like_DNA-bd_sf"/>
</dbReference>
<dbReference type="Gene3D" id="3.30.70.920">
    <property type="match status" value="1"/>
</dbReference>
<sequence>MDHVDEQILTILQKNARTPLKIIADQVFLSSPAVAARISKLEKDGIIKGYHAEVNWLKLGYHITAFINLEVEPYQKTEFYPFIKSCPNVLECNCVTGHYAMLLKVAFPSTMELDSFIGQIQKFGRTSTQIVFSTAVEHRGIQTLAETDASTLQSNGSI</sequence>
<dbReference type="InterPro" id="IPR036390">
    <property type="entry name" value="WH_DNA-bd_sf"/>
</dbReference>
<accession>A0A6S6R1U2</accession>
<dbReference type="Proteomes" id="UP000515561">
    <property type="component" value="Chromosome"/>
</dbReference>
<gene>
    <name evidence="1" type="ORF">acsn021_08490</name>
</gene>
<organism evidence="1 2">
    <name type="scientific">Anaerocolumna cellulosilytica</name>
    <dbReference type="NCBI Taxonomy" id="433286"/>
    <lineage>
        <taxon>Bacteria</taxon>
        <taxon>Bacillati</taxon>
        <taxon>Bacillota</taxon>
        <taxon>Clostridia</taxon>
        <taxon>Lachnospirales</taxon>
        <taxon>Lachnospiraceae</taxon>
        <taxon>Anaerocolumna</taxon>
    </lineage>
</organism>
<proteinExistence type="predicted"/>
<dbReference type="InterPro" id="IPR011991">
    <property type="entry name" value="ArsR-like_HTH"/>
</dbReference>
<dbReference type="Pfam" id="PF01037">
    <property type="entry name" value="AsnC_trans_reg"/>
    <property type="match status" value="1"/>
</dbReference>
<dbReference type="EMBL" id="AP023367">
    <property type="protein sequence ID" value="BCJ93280.1"/>
    <property type="molecule type" value="Genomic_DNA"/>
</dbReference>
<dbReference type="GO" id="GO:0043565">
    <property type="term" value="F:sequence-specific DNA binding"/>
    <property type="evidence" value="ECO:0007669"/>
    <property type="project" value="InterPro"/>
</dbReference>
<dbReference type="GO" id="GO:0005829">
    <property type="term" value="C:cytosol"/>
    <property type="evidence" value="ECO:0007669"/>
    <property type="project" value="TreeGrafter"/>
</dbReference>
<dbReference type="PRINTS" id="PR00033">
    <property type="entry name" value="HTHASNC"/>
</dbReference>
<dbReference type="CDD" id="cd00090">
    <property type="entry name" value="HTH_ARSR"/>
    <property type="match status" value="1"/>
</dbReference>
<dbReference type="RefSeq" id="WP_184090201.1">
    <property type="nucleotide sequence ID" value="NZ_AP023367.1"/>
</dbReference>
<dbReference type="KEGG" id="acel:acsn021_08490"/>
<dbReference type="PROSITE" id="PS50956">
    <property type="entry name" value="HTH_ASNC_2"/>
    <property type="match status" value="1"/>
</dbReference>
<keyword evidence="2" id="KW-1185">Reference proteome</keyword>
<evidence type="ECO:0000313" key="2">
    <source>
        <dbReference type="Proteomes" id="UP000515561"/>
    </source>
</evidence>
<dbReference type="AlphaFoldDB" id="A0A6S6R1U2"/>
<dbReference type="InterPro" id="IPR019887">
    <property type="entry name" value="Tscrpt_reg_AsnC/Lrp_C"/>
</dbReference>
<name>A0A6S6R1U2_9FIRM</name>
<reference evidence="1 2" key="1">
    <citation type="journal article" date="2016" name="Int. J. Syst. Evol. Microbiol.">
        <title>Descriptions of Anaerotaenia torta gen. nov., sp. nov. and Anaerocolumna cellulosilytica gen. nov., sp. nov. isolated from a methanogenic reactor of cattle waste.</title>
        <authorList>
            <person name="Uek A."/>
            <person name="Ohtaki Y."/>
            <person name="Kaku N."/>
            <person name="Ueki K."/>
        </authorList>
    </citation>
    <scope>NUCLEOTIDE SEQUENCE [LARGE SCALE GENOMIC DNA]</scope>
    <source>
        <strain evidence="1 2">SN021</strain>
    </source>
</reference>
<dbReference type="Pfam" id="PF13412">
    <property type="entry name" value="HTH_24"/>
    <property type="match status" value="1"/>
</dbReference>
<dbReference type="PANTHER" id="PTHR30154:SF34">
    <property type="entry name" value="TRANSCRIPTIONAL REGULATOR AZLB"/>
    <property type="match status" value="1"/>
</dbReference>
<dbReference type="SUPFAM" id="SSF46785">
    <property type="entry name" value="Winged helix' DNA-binding domain"/>
    <property type="match status" value="1"/>
</dbReference>
<dbReference type="GO" id="GO:0043200">
    <property type="term" value="P:response to amino acid"/>
    <property type="evidence" value="ECO:0007669"/>
    <property type="project" value="TreeGrafter"/>
</dbReference>
<dbReference type="InterPro" id="IPR011008">
    <property type="entry name" value="Dimeric_a/b-barrel"/>
</dbReference>
<dbReference type="InterPro" id="IPR000485">
    <property type="entry name" value="AsnC-type_HTH_dom"/>
</dbReference>
<dbReference type="PANTHER" id="PTHR30154">
    <property type="entry name" value="LEUCINE-RESPONSIVE REGULATORY PROTEIN"/>
    <property type="match status" value="1"/>
</dbReference>
<protein>
    <submittedName>
        <fullName evidence="1">AsnC family transcriptional regulator</fullName>
    </submittedName>
</protein>
<dbReference type="InterPro" id="IPR019888">
    <property type="entry name" value="Tscrpt_reg_AsnC-like"/>
</dbReference>
<dbReference type="SUPFAM" id="SSF54909">
    <property type="entry name" value="Dimeric alpha+beta barrel"/>
    <property type="match status" value="1"/>
</dbReference>
<dbReference type="Gene3D" id="1.10.10.10">
    <property type="entry name" value="Winged helix-like DNA-binding domain superfamily/Winged helix DNA-binding domain"/>
    <property type="match status" value="1"/>
</dbReference>